<feature type="transmembrane region" description="Helical" evidence="1">
    <location>
        <begin position="176"/>
        <end position="200"/>
    </location>
</feature>
<dbReference type="InterPro" id="IPR025699">
    <property type="entry name" value="ABC2_memb-like"/>
</dbReference>
<dbReference type="RefSeq" id="WP_166529867.1">
    <property type="nucleotide sequence ID" value="NZ_JAGSOT010000003.1"/>
</dbReference>
<dbReference type="Pfam" id="PF13346">
    <property type="entry name" value="ABC2_membrane_5"/>
    <property type="match status" value="1"/>
</dbReference>
<keyword evidence="3" id="KW-1185">Reference proteome</keyword>
<accession>A0A941IAZ9</accession>
<keyword evidence="1" id="KW-0472">Membrane</keyword>
<dbReference type="AlphaFoldDB" id="A0A941IAZ9"/>
<organism evidence="2 3">
    <name type="scientific">Virgibacillus salarius</name>
    <dbReference type="NCBI Taxonomy" id="447199"/>
    <lineage>
        <taxon>Bacteria</taxon>
        <taxon>Bacillati</taxon>
        <taxon>Bacillota</taxon>
        <taxon>Bacilli</taxon>
        <taxon>Bacillales</taxon>
        <taxon>Bacillaceae</taxon>
        <taxon>Virgibacillus</taxon>
    </lineage>
</organism>
<feature type="transmembrane region" description="Helical" evidence="1">
    <location>
        <begin position="138"/>
        <end position="156"/>
    </location>
</feature>
<evidence type="ECO:0000313" key="2">
    <source>
        <dbReference type="EMBL" id="MBR7794790.1"/>
    </source>
</evidence>
<keyword evidence="1" id="KW-1133">Transmembrane helix</keyword>
<dbReference type="PANTHER" id="PTHR41309">
    <property type="entry name" value="MEMBRANE PROTEIN-RELATED"/>
    <property type="match status" value="1"/>
</dbReference>
<protein>
    <submittedName>
        <fullName evidence="2">ABC-2 transporter permease</fullName>
    </submittedName>
</protein>
<evidence type="ECO:0000256" key="1">
    <source>
        <dbReference type="SAM" id="Phobius"/>
    </source>
</evidence>
<keyword evidence="1" id="KW-0812">Transmembrane</keyword>
<dbReference type="EMBL" id="JAGSOT010000003">
    <property type="protein sequence ID" value="MBR7794790.1"/>
    <property type="molecule type" value="Genomic_DNA"/>
</dbReference>
<gene>
    <name evidence="2" type="ORF">KCX74_01900</name>
</gene>
<feature type="transmembrane region" description="Helical" evidence="1">
    <location>
        <begin position="35"/>
        <end position="52"/>
    </location>
</feature>
<feature type="transmembrane region" description="Helical" evidence="1">
    <location>
        <begin position="79"/>
        <end position="99"/>
    </location>
</feature>
<comment type="caution">
    <text evidence="2">The sequence shown here is derived from an EMBL/GenBank/DDBJ whole genome shotgun (WGS) entry which is preliminary data.</text>
</comment>
<dbReference type="Proteomes" id="UP000675284">
    <property type="component" value="Unassembled WGS sequence"/>
</dbReference>
<reference evidence="2" key="1">
    <citation type="submission" date="2021-04" db="EMBL/GenBank/DDBJ databases">
        <title>Isolation and polyphasic classification of algal microorganism.</title>
        <authorList>
            <person name="Wang S."/>
        </authorList>
    </citation>
    <scope>NUCLEOTIDE SEQUENCE</scope>
    <source>
        <strain evidence="2">720a</strain>
    </source>
</reference>
<sequence length="205" mass="23942">MLNLIRKDILLQKNEFLILLPALFIYLFFGTSITSITWISIVFCIGIIMVVFSKDEKSSINLLLNALPYTRNEIVSSKYIGAIIWMAFVLLTISVGNWIMHSEMVQWKQLLLITSIVVIFISFAFPFCYLFKSRYLMNASIVLFCLYLVIVNTFIVDLNDRIRNIVHTILSLENTQLYLFVTLSVVLLYVISWILSIRIYRRKVF</sequence>
<feature type="transmembrane region" description="Helical" evidence="1">
    <location>
        <begin position="111"/>
        <end position="131"/>
    </location>
</feature>
<name>A0A941IAZ9_9BACI</name>
<evidence type="ECO:0000313" key="3">
    <source>
        <dbReference type="Proteomes" id="UP000675284"/>
    </source>
</evidence>
<dbReference type="PANTHER" id="PTHR41309:SF2">
    <property type="entry name" value="MEMBRANE PROTEIN"/>
    <property type="match status" value="1"/>
</dbReference>
<proteinExistence type="predicted"/>